<proteinExistence type="predicted"/>
<reference evidence="1" key="1">
    <citation type="submission" date="2018-02" db="EMBL/GenBank/DDBJ databases">
        <title>Rhizophora mucronata_Transcriptome.</title>
        <authorList>
            <person name="Meera S.P."/>
            <person name="Sreeshan A."/>
            <person name="Augustine A."/>
        </authorList>
    </citation>
    <scope>NUCLEOTIDE SEQUENCE</scope>
    <source>
        <tissue evidence="1">Leaf</tissue>
    </source>
</reference>
<organism evidence="1">
    <name type="scientific">Rhizophora mucronata</name>
    <name type="common">Asiatic mangrove</name>
    <dbReference type="NCBI Taxonomy" id="61149"/>
    <lineage>
        <taxon>Eukaryota</taxon>
        <taxon>Viridiplantae</taxon>
        <taxon>Streptophyta</taxon>
        <taxon>Embryophyta</taxon>
        <taxon>Tracheophyta</taxon>
        <taxon>Spermatophyta</taxon>
        <taxon>Magnoliopsida</taxon>
        <taxon>eudicotyledons</taxon>
        <taxon>Gunneridae</taxon>
        <taxon>Pentapetalae</taxon>
        <taxon>rosids</taxon>
        <taxon>fabids</taxon>
        <taxon>Malpighiales</taxon>
        <taxon>Rhizophoraceae</taxon>
        <taxon>Rhizophora</taxon>
    </lineage>
</organism>
<dbReference type="EMBL" id="GGEC01087907">
    <property type="protein sequence ID" value="MBX68391.1"/>
    <property type="molecule type" value="Transcribed_RNA"/>
</dbReference>
<protein>
    <submittedName>
        <fullName evidence="1">Uncharacterized protein</fullName>
    </submittedName>
</protein>
<name>A0A2P2QNC8_RHIMU</name>
<accession>A0A2P2QNC8</accession>
<sequence length="64" mass="7123">MGHCGSPNGRVQRGFLIGPPVPRKELSHVVQVKTWATWFLKWGGYSVRLALQSSENLPLYSVEG</sequence>
<evidence type="ECO:0000313" key="1">
    <source>
        <dbReference type="EMBL" id="MBX68391.1"/>
    </source>
</evidence>
<dbReference type="AlphaFoldDB" id="A0A2P2QNC8"/>
<dbReference type="AntiFam" id="ANF00038">
    <property type="entry name" value="Overlaps SRP RNA, same strand"/>
</dbReference>